<reference evidence="2 4" key="1">
    <citation type="submission" date="2011-10" db="EMBL/GenBank/DDBJ databases">
        <title>Metabolic and evolutionary patterns in the extreme acidophile Ferroplasma acidiphilum.</title>
        <authorList>
            <person name="Golyshina O.V."/>
            <person name="Kozyavkin S.A."/>
            <person name="Tatusov R.L."/>
            <person name="Slesarev A.I."/>
            <person name="Golyshin P.N."/>
        </authorList>
    </citation>
    <scope>NUCLEOTIDE SEQUENCE [LARGE SCALE GENOMIC DNA]</scope>
    <source>
        <strain evidence="2">Berkeley</strain>
        <strain evidence="4">Y</strain>
    </source>
</reference>
<dbReference type="Pfam" id="PF00499">
    <property type="entry name" value="Oxidored_q3"/>
    <property type="match status" value="1"/>
</dbReference>
<dbReference type="EMBL" id="CP015363">
    <property type="protein sequence ID" value="ARD84535.1"/>
    <property type="molecule type" value="Genomic_DNA"/>
</dbReference>
<feature type="transmembrane region" description="Helical" evidence="1">
    <location>
        <begin position="6"/>
        <end position="24"/>
    </location>
</feature>
<dbReference type="InterPro" id="IPR001457">
    <property type="entry name" value="NADH_UbQ/plastoQ_OxRdtase_su6"/>
</dbReference>
<feature type="transmembrane region" description="Helical" evidence="1">
    <location>
        <begin position="31"/>
        <end position="52"/>
    </location>
</feature>
<dbReference type="PANTHER" id="PTHR33269">
    <property type="entry name" value="NADH-UBIQUINONE OXIDOREDUCTASE CHAIN 6"/>
    <property type="match status" value="1"/>
</dbReference>
<dbReference type="Gene3D" id="1.20.120.1200">
    <property type="entry name" value="NADH-ubiquinone/plastoquinone oxidoreductase chain 6, subunit NuoJ"/>
    <property type="match status" value="1"/>
</dbReference>
<dbReference type="Proteomes" id="UP000192050">
    <property type="component" value="Chromosome"/>
</dbReference>
<evidence type="ECO:0000313" key="4">
    <source>
        <dbReference type="Proteomes" id="UP000192050"/>
    </source>
</evidence>
<keyword evidence="1" id="KW-1133">Transmembrane helix</keyword>
<keyword evidence="4" id="KW-1185">Reference proteome</keyword>
<protein>
    <submittedName>
        <fullName evidence="3">Short chain dehydrogenase</fullName>
    </submittedName>
</protein>
<accession>A0A1V0N366</accession>
<dbReference type="GeneID" id="73909249"/>
<gene>
    <name evidence="2" type="ORF">FAD_0624</name>
    <name evidence="3" type="ORF">HLB00_04705</name>
</gene>
<proteinExistence type="predicted"/>
<evidence type="ECO:0000313" key="5">
    <source>
        <dbReference type="Proteomes" id="UP000546917"/>
    </source>
</evidence>
<keyword evidence="1" id="KW-0472">Membrane</keyword>
<dbReference type="RefSeq" id="WP_009887682.1">
    <property type="nucleotide sequence ID" value="NZ_CP015363.1"/>
</dbReference>
<dbReference type="InterPro" id="IPR042106">
    <property type="entry name" value="Nuo/plastoQ_OxRdtase_6_NuoJ"/>
</dbReference>
<dbReference type="OrthoDB" id="385605at2157"/>
<dbReference type="AlphaFoldDB" id="A0A1V0N366"/>
<dbReference type="KEGG" id="fai:FAD_0624"/>
<organism evidence="2 4">
    <name type="scientific">Ferroplasma acidiphilum</name>
    <dbReference type="NCBI Taxonomy" id="74969"/>
    <lineage>
        <taxon>Archaea</taxon>
        <taxon>Methanobacteriati</taxon>
        <taxon>Thermoplasmatota</taxon>
        <taxon>Thermoplasmata</taxon>
        <taxon>Thermoplasmatales</taxon>
        <taxon>Ferroplasmaceae</taxon>
        <taxon>Ferroplasma</taxon>
    </lineage>
</organism>
<reference evidence="3 5" key="2">
    <citation type="submission" date="2020-05" db="EMBL/GenBank/DDBJ databases">
        <authorList>
            <person name="Zhang R."/>
        </authorList>
    </citation>
    <scope>NUCLEOTIDE SEQUENCE [LARGE SCALE GENOMIC DNA]</scope>
    <source>
        <strain evidence="3 5">DSM 28986</strain>
    </source>
</reference>
<dbReference type="STRING" id="74969.FAD_0624"/>
<keyword evidence="1" id="KW-0812">Transmembrane</keyword>
<evidence type="ECO:0000313" key="3">
    <source>
        <dbReference type="EMBL" id="NOL60135.1"/>
    </source>
</evidence>
<dbReference type="EMBL" id="JABGBP010000162">
    <property type="protein sequence ID" value="NOL60135.1"/>
    <property type="molecule type" value="Genomic_DNA"/>
</dbReference>
<evidence type="ECO:0000256" key="1">
    <source>
        <dbReference type="SAM" id="Phobius"/>
    </source>
</evidence>
<dbReference type="Proteomes" id="UP000546917">
    <property type="component" value="Unassembled WGS sequence"/>
</dbReference>
<name>A0A1V0N366_9ARCH</name>
<sequence length="83" mass="9023">MIDTIIFFILAAIAVIMALSAISTKNLIHSSIFLLILLLMFSIIFIFLGLSFVGSIELLVYAGAVVMLIVFVLMLTGGKDVEE</sequence>
<dbReference type="PANTHER" id="PTHR33269:SF17">
    <property type="entry name" value="NADH-UBIQUINONE OXIDOREDUCTASE CHAIN 6"/>
    <property type="match status" value="1"/>
</dbReference>
<dbReference type="GO" id="GO:0008137">
    <property type="term" value="F:NADH dehydrogenase (ubiquinone) activity"/>
    <property type="evidence" value="ECO:0007669"/>
    <property type="project" value="InterPro"/>
</dbReference>
<evidence type="ECO:0000313" key="2">
    <source>
        <dbReference type="EMBL" id="ARD84535.1"/>
    </source>
</evidence>
<feature type="transmembrane region" description="Helical" evidence="1">
    <location>
        <begin position="58"/>
        <end position="77"/>
    </location>
</feature>
<dbReference type="NCBIfam" id="NF005023">
    <property type="entry name" value="PRK06433.1-2"/>
    <property type="match status" value="1"/>
</dbReference>